<dbReference type="InterPro" id="IPR036396">
    <property type="entry name" value="Cyt_P450_sf"/>
</dbReference>
<dbReference type="GO" id="GO:0016705">
    <property type="term" value="F:oxidoreductase activity, acting on paired donors, with incorporation or reduction of molecular oxygen"/>
    <property type="evidence" value="ECO:0007669"/>
    <property type="project" value="InterPro"/>
</dbReference>
<evidence type="ECO:0000256" key="5">
    <source>
        <dbReference type="RuleBase" id="RU000461"/>
    </source>
</evidence>
<evidence type="ECO:0008006" key="9">
    <source>
        <dbReference type="Google" id="ProtNLM"/>
    </source>
</evidence>
<dbReference type="SMR" id="A0A251P9F9"/>
<dbReference type="AlphaFoldDB" id="A0A251P9F9"/>
<keyword evidence="6" id="KW-0812">Transmembrane</keyword>
<keyword evidence="2 4" id="KW-0479">Metal-binding</keyword>
<dbReference type="Gene3D" id="1.10.630.10">
    <property type="entry name" value="Cytochrome P450"/>
    <property type="match status" value="1"/>
</dbReference>
<evidence type="ECO:0000256" key="3">
    <source>
        <dbReference type="ARBA" id="ARBA00023004"/>
    </source>
</evidence>
<dbReference type="InterPro" id="IPR002401">
    <property type="entry name" value="Cyt_P450_E_grp-I"/>
</dbReference>
<dbReference type="PRINTS" id="PR00463">
    <property type="entry name" value="EP450I"/>
</dbReference>
<organism evidence="7 8">
    <name type="scientific">Prunus persica</name>
    <name type="common">Peach</name>
    <name type="synonym">Amygdalus persica</name>
    <dbReference type="NCBI Taxonomy" id="3760"/>
    <lineage>
        <taxon>Eukaryota</taxon>
        <taxon>Viridiplantae</taxon>
        <taxon>Streptophyta</taxon>
        <taxon>Embryophyta</taxon>
        <taxon>Tracheophyta</taxon>
        <taxon>Spermatophyta</taxon>
        <taxon>Magnoliopsida</taxon>
        <taxon>eudicotyledons</taxon>
        <taxon>Gunneridae</taxon>
        <taxon>Pentapetalae</taxon>
        <taxon>rosids</taxon>
        <taxon>fabids</taxon>
        <taxon>Rosales</taxon>
        <taxon>Rosaceae</taxon>
        <taxon>Amygdaloideae</taxon>
        <taxon>Amygdaleae</taxon>
        <taxon>Prunus</taxon>
    </lineage>
</organism>
<proteinExistence type="inferred from homology"/>
<sequence length="513" mass="57804">MALLSLLNQTWQQLQSNLFLLPIVFLSLYILLSLVRSSGKPLNLPPSPPKLPIIGNLHQLGSFPHRSLRALSKKYGPLMFLNLGNVPALVVSSADMAREVMKTHDTVFSSRPQTTAPGILFYEGHDVAFAPYGDYWRKVRKICVLELLSLKRVQQFQYARVEEVAEMVAKIRKACGAESPINLSDTLISTSNNIVCRSILGKKFDDADDSWFGDTAKDLMVKVMSFSFGDFFPALRWLDHVRGYIAGLKAIFSRFDRFYDQLIDEHKTANGEGKANKKDFVDILLQVQNDGSLDFDFTKEDLKALLQDMFVGGSDTSSTSMVWLVAELVRNPRVMKKVQEEVRRVVGEKGKVEESDFNQMKYMKCVIKESFRLHPPAPLLIPREATADVKLGGYDIPAKTRVFVSAFAIQRDPKIWDKPEEFIPERFEDSSIDFKGQDFELLPFGAGRRGCPGIAFGIVSAEQVLANILYWFDWKVPETSGNALPEALDMSEVYGLTVRKKAPLNLVPVPYFP</sequence>
<comment type="cofactor">
    <cofactor evidence="4">
        <name>heme</name>
        <dbReference type="ChEBI" id="CHEBI:30413"/>
    </cofactor>
</comment>
<keyword evidence="5" id="KW-0503">Monooxygenase</keyword>
<dbReference type="Gramene" id="ONI08203">
    <property type="protein sequence ID" value="ONI08203"/>
    <property type="gene ID" value="PRUPE_5G164000"/>
</dbReference>
<dbReference type="SUPFAM" id="SSF48264">
    <property type="entry name" value="Cytochrome P450"/>
    <property type="match status" value="1"/>
</dbReference>
<feature type="binding site" description="axial binding residue" evidence="4">
    <location>
        <position position="451"/>
    </location>
    <ligand>
        <name>heme</name>
        <dbReference type="ChEBI" id="CHEBI:30413"/>
    </ligand>
    <ligandPart>
        <name>Fe</name>
        <dbReference type="ChEBI" id="CHEBI:18248"/>
    </ligandPart>
</feature>
<dbReference type="Proteomes" id="UP000006882">
    <property type="component" value="Chromosome G5"/>
</dbReference>
<dbReference type="Pfam" id="PF00067">
    <property type="entry name" value="p450"/>
    <property type="match status" value="1"/>
</dbReference>
<dbReference type="InterPro" id="IPR017972">
    <property type="entry name" value="Cyt_P450_CS"/>
</dbReference>
<keyword evidence="8" id="KW-1185">Reference proteome</keyword>
<protein>
    <recommendedName>
        <fullName evidence="9">Cytochrome P450 71A1-like</fullName>
    </recommendedName>
</protein>
<gene>
    <name evidence="7" type="ORF">PRUPE_5G164000</name>
</gene>
<dbReference type="PANTHER" id="PTHR47955">
    <property type="entry name" value="CYTOCHROME P450 FAMILY 71 PROTEIN"/>
    <property type="match status" value="1"/>
</dbReference>
<dbReference type="CDD" id="cd11072">
    <property type="entry name" value="CYP71-like"/>
    <property type="match status" value="1"/>
</dbReference>
<evidence type="ECO:0000256" key="6">
    <source>
        <dbReference type="SAM" id="Phobius"/>
    </source>
</evidence>
<dbReference type="GO" id="GO:0005506">
    <property type="term" value="F:iron ion binding"/>
    <property type="evidence" value="ECO:0007669"/>
    <property type="project" value="InterPro"/>
</dbReference>
<reference evidence="7 8" key="1">
    <citation type="journal article" date="2013" name="Nat. Genet.">
        <title>The high-quality draft genome of peach (Prunus persica) identifies unique patterns of genetic diversity, domestication and genome evolution.</title>
        <authorList>
            <consortium name="International Peach Genome Initiative"/>
            <person name="Verde I."/>
            <person name="Abbott A.G."/>
            <person name="Scalabrin S."/>
            <person name="Jung S."/>
            <person name="Shu S."/>
            <person name="Marroni F."/>
            <person name="Zhebentyayeva T."/>
            <person name="Dettori M.T."/>
            <person name="Grimwood J."/>
            <person name="Cattonaro F."/>
            <person name="Zuccolo A."/>
            <person name="Rossini L."/>
            <person name="Jenkins J."/>
            <person name="Vendramin E."/>
            <person name="Meisel L.A."/>
            <person name="Decroocq V."/>
            <person name="Sosinski B."/>
            <person name="Prochnik S."/>
            <person name="Mitros T."/>
            <person name="Policriti A."/>
            <person name="Cipriani G."/>
            <person name="Dondini L."/>
            <person name="Ficklin S."/>
            <person name="Goodstein D.M."/>
            <person name="Xuan P."/>
            <person name="Del Fabbro C."/>
            <person name="Aramini V."/>
            <person name="Copetti D."/>
            <person name="Gonzalez S."/>
            <person name="Horner D.S."/>
            <person name="Falchi R."/>
            <person name="Lucas S."/>
            <person name="Mica E."/>
            <person name="Maldonado J."/>
            <person name="Lazzari B."/>
            <person name="Bielenberg D."/>
            <person name="Pirona R."/>
            <person name="Miculan M."/>
            <person name="Barakat A."/>
            <person name="Testolin R."/>
            <person name="Stella A."/>
            <person name="Tartarini S."/>
            <person name="Tonutti P."/>
            <person name="Arus P."/>
            <person name="Orellana A."/>
            <person name="Wells C."/>
            <person name="Main D."/>
            <person name="Vizzotto G."/>
            <person name="Silva H."/>
            <person name="Salamini F."/>
            <person name="Schmutz J."/>
            <person name="Morgante M."/>
            <person name="Rokhsar D.S."/>
        </authorList>
    </citation>
    <scope>NUCLEOTIDE SEQUENCE [LARGE SCALE GENOMIC DNA]</scope>
    <source>
        <strain evidence="8">cv. Nemared</strain>
    </source>
</reference>
<evidence type="ECO:0000313" key="8">
    <source>
        <dbReference type="Proteomes" id="UP000006882"/>
    </source>
</evidence>
<keyword evidence="3 4" id="KW-0408">Iron</keyword>
<dbReference type="GO" id="GO:0020037">
    <property type="term" value="F:heme binding"/>
    <property type="evidence" value="ECO:0007669"/>
    <property type="project" value="InterPro"/>
</dbReference>
<feature type="transmembrane region" description="Helical" evidence="6">
    <location>
        <begin position="14"/>
        <end position="35"/>
    </location>
</feature>
<dbReference type="GO" id="GO:0016491">
    <property type="term" value="F:oxidoreductase activity"/>
    <property type="evidence" value="ECO:0000318"/>
    <property type="project" value="GO_Central"/>
</dbReference>
<dbReference type="FunFam" id="1.10.630.10:FF:000011">
    <property type="entry name" value="Cytochrome P450 83B1"/>
    <property type="match status" value="1"/>
</dbReference>
<name>A0A251P9F9_PRUPE</name>
<comment type="similarity">
    <text evidence="1 5">Belongs to the cytochrome P450 family.</text>
</comment>
<keyword evidence="6" id="KW-1133">Transmembrane helix</keyword>
<keyword evidence="6" id="KW-0472">Membrane</keyword>
<keyword evidence="4 5" id="KW-0349">Heme</keyword>
<keyword evidence="5" id="KW-0560">Oxidoreductase</keyword>
<dbReference type="STRING" id="3760.A0A251P9F9"/>
<dbReference type="GO" id="GO:0004497">
    <property type="term" value="F:monooxygenase activity"/>
    <property type="evidence" value="ECO:0007669"/>
    <property type="project" value="UniProtKB-KW"/>
</dbReference>
<evidence type="ECO:0000256" key="2">
    <source>
        <dbReference type="ARBA" id="ARBA00022723"/>
    </source>
</evidence>
<evidence type="ECO:0000256" key="4">
    <source>
        <dbReference type="PIRSR" id="PIRSR602401-1"/>
    </source>
</evidence>
<dbReference type="EMBL" id="CM007655">
    <property type="protein sequence ID" value="ONI08203.1"/>
    <property type="molecule type" value="Genomic_DNA"/>
</dbReference>
<dbReference type="PROSITE" id="PS00086">
    <property type="entry name" value="CYTOCHROME_P450"/>
    <property type="match status" value="1"/>
</dbReference>
<dbReference type="OrthoDB" id="1470350at2759"/>
<dbReference type="InterPro" id="IPR001128">
    <property type="entry name" value="Cyt_P450"/>
</dbReference>
<evidence type="ECO:0000313" key="7">
    <source>
        <dbReference type="EMBL" id="ONI08203.1"/>
    </source>
</evidence>
<evidence type="ECO:0000256" key="1">
    <source>
        <dbReference type="ARBA" id="ARBA00010617"/>
    </source>
</evidence>
<dbReference type="PANTHER" id="PTHR47955:SF18">
    <property type="entry name" value="CYTOCHROME P450 71A1-LIKE"/>
    <property type="match status" value="1"/>
</dbReference>
<dbReference type="PRINTS" id="PR00385">
    <property type="entry name" value="P450"/>
</dbReference>
<accession>A0A251P9F9</accession>